<dbReference type="SUPFAM" id="SSF117074">
    <property type="entry name" value="Hypothetical protein PA1324"/>
    <property type="match status" value="1"/>
</dbReference>
<dbReference type="InterPro" id="IPR031325">
    <property type="entry name" value="RHS_repeat"/>
</dbReference>
<dbReference type="InterPro" id="IPR050708">
    <property type="entry name" value="T6SS_VgrG/RHS"/>
</dbReference>
<reference evidence="6 7" key="1">
    <citation type="submission" date="2019-07" db="EMBL/GenBank/DDBJ databases">
        <title>Whole genome shotgun sequence of Brevifollis gellanilyticus NBRC 108608.</title>
        <authorList>
            <person name="Hosoyama A."/>
            <person name="Uohara A."/>
            <person name="Ohji S."/>
            <person name="Ichikawa N."/>
        </authorList>
    </citation>
    <scope>NUCLEOTIDE SEQUENCE [LARGE SCALE GENOMIC DNA]</scope>
    <source>
        <strain evidence="6 7">NBRC 108608</strain>
    </source>
</reference>
<dbReference type="NCBIfam" id="TIGR01643">
    <property type="entry name" value="YD_repeat_2x"/>
    <property type="match status" value="5"/>
</dbReference>
<feature type="domain" description="Teneurin-like YD-shell" evidence="5">
    <location>
        <begin position="1599"/>
        <end position="1881"/>
    </location>
</feature>
<dbReference type="Pfam" id="PF05593">
    <property type="entry name" value="RHS_repeat"/>
    <property type="match status" value="4"/>
</dbReference>
<dbReference type="OrthoDB" id="188473at2"/>
<dbReference type="Pfam" id="PF20148">
    <property type="entry name" value="DUF6531"/>
    <property type="match status" value="1"/>
</dbReference>
<keyword evidence="1" id="KW-0677">Repeat</keyword>
<comment type="caution">
    <text evidence="6">The sequence shown here is derived from an EMBL/GenBank/DDBJ whole genome shotgun (WGS) entry which is preliminary data.</text>
</comment>
<dbReference type="Pfam" id="PF25023">
    <property type="entry name" value="TEN_YD-shell"/>
    <property type="match status" value="2"/>
</dbReference>
<protein>
    <submittedName>
        <fullName evidence="6">Uncharacterized protein</fullName>
    </submittedName>
</protein>
<feature type="chain" id="PRO_5022074812" evidence="3">
    <location>
        <begin position="25"/>
        <end position="1993"/>
    </location>
</feature>
<dbReference type="EMBL" id="BKAG01000008">
    <property type="protein sequence ID" value="GEP42219.1"/>
    <property type="molecule type" value="Genomic_DNA"/>
</dbReference>
<feature type="signal peptide" evidence="3">
    <location>
        <begin position="1"/>
        <end position="24"/>
    </location>
</feature>
<feature type="region of interest" description="Disordered" evidence="2">
    <location>
        <begin position="1292"/>
        <end position="1315"/>
    </location>
</feature>
<dbReference type="InterPro" id="IPR045351">
    <property type="entry name" value="DUF6531"/>
</dbReference>
<dbReference type="Proteomes" id="UP000321577">
    <property type="component" value="Unassembled WGS sequence"/>
</dbReference>
<dbReference type="NCBIfam" id="TIGR03696">
    <property type="entry name" value="Rhs_assc_core"/>
    <property type="match status" value="1"/>
</dbReference>
<evidence type="ECO:0000313" key="7">
    <source>
        <dbReference type="Proteomes" id="UP000321577"/>
    </source>
</evidence>
<dbReference type="RefSeq" id="WP_146849821.1">
    <property type="nucleotide sequence ID" value="NZ_BKAG01000008.1"/>
</dbReference>
<keyword evidence="7" id="KW-1185">Reference proteome</keyword>
<dbReference type="InterPro" id="IPR013783">
    <property type="entry name" value="Ig-like_fold"/>
</dbReference>
<dbReference type="PANTHER" id="PTHR32305">
    <property type="match status" value="1"/>
</dbReference>
<feature type="domain" description="DUF6531" evidence="4">
    <location>
        <begin position="809"/>
        <end position="852"/>
    </location>
</feature>
<organism evidence="6 7">
    <name type="scientific">Brevifollis gellanilyticus</name>
    <dbReference type="NCBI Taxonomy" id="748831"/>
    <lineage>
        <taxon>Bacteria</taxon>
        <taxon>Pseudomonadati</taxon>
        <taxon>Verrucomicrobiota</taxon>
        <taxon>Verrucomicrobiia</taxon>
        <taxon>Verrucomicrobiales</taxon>
        <taxon>Verrucomicrobiaceae</taxon>
    </lineage>
</organism>
<evidence type="ECO:0000259" key="5">
    <source>
        <dbReference type="Pfam" id="PF25023"/>
    </source>
</evidence>
<dbReference type="PANTHER" id="PTHR32305:SF15">
    <property type="entry name" value="PROTEIN RHSA-RELATED"/>
    <property type="match status" value="1"/>
</dbReference>
<evidence type="ECO:0000313" key="6">
    <source>
        <dbReference type="EMBL" id="GEP42219.1"/>
    </source>
</evidence>
<evidence type="ECO:0000256" key="2">
    <source>
        <dbReference type="SAM" id="MobiDB-lite"/>
    </source>
</evidence>
<dbReference type="InterPro" id="IPR056823">
    <property type="entry name" value="TEN-like_YD-shell"/>
</dbReference>
<name>A0A512M664_9BACT</name>
<keyword evidence="3" id="KW-0732">Signal</keyword>
<feature type="compositionally biased region" description="Polar residues" evidence="2">
    <location>
        <begin position="1292"/>
        <end position="1308"/>
    </location>
</feature>
<dbReference type="InterPro" id="IPR022385">
    <property type="entry name" value="Rhs_assc_core"/>
</dbReference>
<dbReference type="Gene3D" id="2.60.40.10">
    <property type="entry name" value="Immunoglobulins"/>
    <property type="match status" value="1"/>
</dbReference>
<dbReference type="Gene3D" id="2.180.10.10">
    <property type="entry name" value="RHS repeat-associated core"/>
    <property type="match status" value="2"/>
</dbReference>
<accession>A0A512M664</accession>
<evidence type="ECO:0000259" key="4">
    <source>
        <dbReference type="Pfam" id="PF20148"/>
    </source>
</evidence>
<dbReference type="InterPro" id="IPR006530">
    <property type="entry name" value="YD"/>
</dbReference>
<evidence type="ECO:0000256" key="3">
    <source>
        <dbReference type="SAM" id="SignalP"/>
    </source>
</evidence>
<feature type="domain" description="Teneurin-like YD-shell" evidence="5">
    <location>
        <begin position="1103"/>
        <end position="1226"/>
    </location>
</feature>
<evidence type="ECO:0000256" key="1">
    <source>
        <dbReference type="ARBA" id="ARBA00022737"/>
    </source>
</evidence>
<proteinExistence type="predicted"/>
<gene>
    <name evidence="6" type="ORF">BGE01nite_15100</name>
</gene>
<sequence length="1993" mass="213361">MKTPPVLFLILPLALMLGRGTSSAGEPGDYWLKRYNLHTYEWDWDHDADGFTTWEEYLFGTHPRQATSIPPSLISAGAPGSITISWPSSLGARYEIEQTVSLVSWTSLSPTLNGTGALMSQNFTLSGGRGFYRLGALEPLDVDGDGLSSLEEGILGTNVLLADTDGDTLSDGAEIYQTFTNPLVANPQGGTIRGVVKTDPNGDGNTADGQALQGTSVYLDTNFNGEFDSDEPVTETNVSGQYEFTHLLPGVYPVRQVLAAGQLQTLPAPGASPVLNRLPDEVVNYTHGVGGDFAVPYGIPEDTSVVVPQIAFRANQPLDPAITLKPIGRRGNLPPTAVWSYNEYLSIPETGSITWRFDERIIDRPGTDLIIHVITQGVNEEATIQLGLTNGTLQNAGTIIEQLGASSTAIPIDLGTRGVTGVVQYVKITSTSSQGASQGFDLVGAEAVNFARPRAGSIELVIAGNEVYENQNFGRHFRDDPPDVFLFVDGAEFRAGQSAPVQVLTADDIGIASRGLTANGAAISLNAEGEGTVPLPTAGAVQLVATVTDTGGHTTTEEATVYVLNADGSSPFNLNLTGAGVEGTLDARVITPYSGAILTNNTPVVVTIEGLATPHWVLDYAPVALIDPYNMPAADPDWVSIASGTGYLANQSAGTLPIATLPNGIYFLRLRATPTGGGATVYRGQVFAKGVNAEDIQPRVTITSPAQGSTAGLVTPIMGSITSTRPLVEWFAEYAPANMVDLNDLGSSEPPWKRIAQGTTTITNNVIARLDTSLIPDGSYIVRITAWNDIRLGWAEPLPIEVAGTVKLGRLRREFTDLSLPVGGIPFVIRRVYDSLDAERDQGLGHGWSLAFLNPDVKETVADTGSGMFGNTPFREGTRVYVNTPGGKRAGFTFHAEFGVGGLFGAVYKAEFIADPGVYETLEVPEGNNPFLAIDSNGDVFLSFLGTAWNPSVYILTTPDGTRYTYDEDSGFREARDRNGNVLSATASGLRHSTGAAITFTRDGNNRITQIQAPDGVIISYGYDAAGDLVTVTDDDNRVTEMSYHANPAHFLKDVSDPLGRVGVTYEYDAGGKLVAIIDANGERSELDLDPGAFTGTLTDRRGNVTSLVYDERGNVTSETNALNQTTTFEFNDPANPDRQTKRTDARGNVQTWQYNAHGHVTQMIRPSSHFNATYNADGKMLTRRTFNGETATYTYDAKGNLATASEPGKPAGTYSYTPEGKLATLASPNPAGGPDLVTTYEHNAQGRLSAVRSPFGFAAQTIFTGDGNMTNATLAGGRTFSFAYDAQGVPTQQTDPYNHSKSSTLLPNGTRRDTDRLGRTTDYLTTEDGRIDKITLPGGSSTSVLRDEERNVTSITDAANNTTSWQYDALNRLTRFTDPTGAFATIAYDTAGNVTEIINRNGKRRTFTYDSSNRVTHERWHDGTGAVIRDITVTYQFDDSISVITDSGGTWDFAGPLPRPGAIGVTYPGQVRKQIAYSWGANDAGGSGGCCGAETVSDNPAPTQMLVTGGADFFRIIAEYKGPNLQRLLWSPPNNFFGPTLDFYRNANNALTEIRRYHNGGPMKSRTSYTWDLLGRLTNITHTDGAGVPLNPEAPAVLTRDAESRITSIARASDTATHTFDPLDQLTAVTHTGGVAESYTYNTMGVRTSSHLIPGPSTVGTGNRLLTTGTLSFTHDAEGNVTEKTDSASGQVTRYSYDHRSQLVQATLHANAVAPASTTVEFAYDYAGRMISRSLNGAKTWILYDREMPLAEFADGANAVNAAFLYDPSKLDTFYGVWRQGSSERLLFTDHIGTVQGAMSAEGSMVFWASYDAFGNLIGAAPPGIDTLRFAGRFYNEALGLYEMRSRYYDPRLGRFTQEDPLGLKGGDMNLYRYAGNNPVMFRDPTGQNAALEYIELIVGIVRPGALCSYASCVSNLWAGVANAVIFQVGSTGKPKNCALELFGIPTSLPRPLGAATLGFGYGSNFGVSAPPGTGLAVEALSVMDCLLMFGQ</sequence>